<evidence type="ECO:0000313" key="6">
    <source>
        <dbReference type="EMBL" id="KAK3392359.1"/>
    </source>
</evidence>
<feature type="domain" description="ABC toxin N-terminal" evidence="5">
    <location>
        <begin position="1531"/>
        <end position="1653"/>
    </location>
</feature>
<evidence type="ECO:0000259" key="4">
    <source>
        <dbReference type="Pfam" id="PF18413"/>
    </source>
</evidence>
<reference evidence="6" key="1">
    <citation type="journal article" date="2023" name="Mol. Phylogenet. Evol.">
        <title>Genome-scale phylogeny and comparative genomics of the fungal order Sordariales.</title>
        <authorList>
            <person name="Hensen N."/>
            <person name="Bonometti L."/>
            <person name="Westerberg I."/>
            <person name="Brannstrom I.O."/>
            <person name="Guillou S."/>
            <person name="Cros-Aarteil S."/>
            <person name="Calhoun S."/>
            <person name="Haridas S."/>
            <person name="Kuo A."/>
            <person name="Mondo S."/>
            <person name="Pangilinan J."/>
            <person name="Riley R."/>
            <person name="LaButti K."/>
            <person name="Andreopoulos B."/>
            <person name="Lipzen A."/>
            <person name="Chen C."/>
            <person name="Yan M."/>
            <person name="Daum C."/>
            <person name="Ng V."/>
            <person name="Clum A."/>
            <person name="Steindorff A."/>
            <person name="Ohm R.A."/>
            <person name="Martin F."/>
            <person name="Silar P."/>
            <person name="Natvig D.O."/>
            <person name="Lalanne C."/>
            <person name="Gautier V."/>
            <person name="Ament-Velasquez S.L."/>
            <person name="Kruys A."/>
            <person name="Hutchinson M.I."/>
            <person name="Powell A.J."/>
            <person name="Barry K."/>
            <person name="Miller A.N."/>
            <person name="Grigoriev I.V."/>
            <person name="Debuchy R."/>
            <person name="Gladieux P."/>
            <person name="Hiltunen Thoren M."/>
            <person name="Johannesson H."/>
        </authorList>
    </citation>
    <scope>NUCLEOTIDE SEQUENCE</scope>
    <source>
        <strain evidence="6">FGSC 1904</strain>
    </source>
</reference>
<organism evidence="6 7">
    <name type="scientific">Sordaria brevicollis</name>
    <dbReference type="NCBI Taxonomy" id="83679"/>
    <lineage>
        <taxon>Eukaryota</taxon>
        <taxon>Fungi</taxon>
        <taxon>Dikarya</taxon>
        <taxon>Ascomycota</taxon>
        <taxon>Pezizomycotina</taxon>
        <taxon>Sordariomycetes</taxon>
        <taxon>Sordariomycetidae</taxon>
        <taxon>Sordariales</taxon>
        <taxon>Sordariaceae</taxon>
        <taxon>Sordaria</taxon>
    </lineage>
</organism>
<name>A0AAE0P303_SORBR</name>
<keyword evidence="7" id="KW-1185">Reference proteome</keyword>
<dbReference type="Pfam" id="PF20220">
    <property type="entry name" value="ABC_toxin_N"/>
    <property type="match status" value="1"/>
</dbReference>
<evidence type="ECO:0000313" key="7">
    <source>
        <dbReference type="Proteomes" id="UP001281003"/>
    </source>
</evidence>
<dbReference type="Pfam" id="PF18276">
    <property type="entry name" value="TcA_TcB_BD"/>
    <property type="match status" value="1"/>
</dbReference>
<feature type="coiled-coil region" evidence="1">
    <location>
        <begin position="2681"/>
        <end position="2708"/>
    </location>
</feature>
<evidence type="ECO:0000256" key="1">
    <source>
        <dbReference type="SAM" id="Coils"/>
    </source>
</evidence>
<feature type="region of interest" description="Disordered" evidence="2">
    <location>
        <begin position="450"/>
        <end position="472"/>
    </location>
</feature>
<protein>
    <submittedName>
        <fullName evidence="6">Uncharacterized protein</fullName>
    </submittedName>
</protein>
<reference evidence="6" key="2">
    <citation type="submission" date="2023-07" db="EMBL/GenBank/DDBJ databases">
        <authorList>
            <consortium name="Lawrence Berkeley National Laboratory"/>
            <person name="Haridas S."/>
            <person name="Hensen N."/>
            <person name="Bonometti L."/>
            <person name="Westerberg I."/>
            <person name="Brannstrom I.O."/>
            <person name="Guillou S."/>
            <person name="Cros-Aarteil S."/>
            <person name="Calhoun S."/>
            <person name="Kuo A."/>
            <person name="Mondo S."/>
            <person name="Pangilinan J."/>
            <person name="Riley R."/>
            <person name="LaButti K."/>
            <person name="Andreopoulos B."/>
            <person name="Lipzen A."/>
            <person name="Chen C."/>
            <person name="Yanf M."/>
            <person name="Daum C."/>
            <person name="Ng V."/>
            <person name="Clum A."/>
            <person name="Steindorff A."/>
            <person name="Ohm R."/>
            <person name="Martin F."/>
            <person name="Silar P."/>
            <person name="Natvig D."/>
            <person name="Lalanne C."/>
            <person name="Gautier V."/>
            <person name="Ament-velasquez S.L."/>
            <person name="Kruys A."/>
            <person name="Hutchinson M.I."/>
            <person name="Powell A.J."/>
            <person name="Barry K."/>
            <person name="Miller A.N."/>
            <person name="Grigoriev I.V."/>
            <person name="Debuchy R."/>
            <person name="Gladieux P."/>
            <person name="Thoren M.H."/>
            <person name="Johannesson H."/>
        </authorList>
    </citation>
    <scope>NUCLEOTIDE SEQUENCE</scope>
    <source>
        <strain evidence="6">FGSC 1904</strain>
    </source>
</reference>
<dbReference type="EMBL" id="JAUTDP010000011">
    <property type="protein sequence ID" value="KAK3392359.1"/>
    <property type="molecule type" value="Genomic_DNA"/>
</dbReference>
<dbReference type="InterPro" id="IPR040840">
    <property type="entry name" value="TcA_TcB_BD"/>
</dbReference>
<evidence type="ECO:0000256" key="2">
    <source>
        <dbReference type="SAM" id="MobiDB-lite"/>
    </source>
</evidence>
<dbReference type="InterPro" id="IPR046839">
    <property type="entry name" value="ABC_toxin_N"/>
</dbReference>
<gene>
    <name evidence="6" type="ORF">B0T20DRAFT_472192</name>
</gene>
<feature type="domain" description="Neuraminidase-like" evidence="4">
    <location>
        <begin position="1683"/>
        <end position="1834"/>
    </location>
</feature>
<keyword evidence="1" id="KW-0175">Coiled coil</keyword>
<sequence length="3140" mass="348148">MLPAVTFLAKDSVIKFLDSDQDNERPKDKERQTIFQRLTQNARESAAKDGTPGPSRTTLAAIDLVLGGGKLSPSQIALLQFLRMLCSYTANLTPDSSKPLDPATAEAKSMETSVALIDWVLPAMTRTPTTMSLADGLLMLIEQTRQVEVENVTEEALVQLRNRVFSDDPLGVLRLLVHEEKFAVSEDAATNESIAHVAEKVLSVARDEKLDLGGAALREHVAQGFVDEGKDVPDEEVMEMALECVKSIKSLARITDDAQDVVCLYNQNYRSVRQIAQTTLDIFGSDMKQQNMLEGVSAKIHDRAERVDCWNEHRWLALLESSRQNFEREQPRPKTEGKPPPGIGLSVNNLTDIFRLEDRAVDPCYSVTSLSAYFAYLMNELKTTRTTTGSVLDVLSERRPDLNKLELSCANSQTLIPYVSLVNEVLESYIRAKESKSLSPRSIPRALLSSQAESTDTITSYTTPGDVHNTDGSAEEVYRPGTTDEKVYTLVAKQMFPFDCFPYSRARDAIEHYLSAFEIRMTEFTETFASPHLLLQDLQEKYRAPATDDAPALATYKRLLSGIEEVLERQRAAEVLGLKQADFAAITGETFFPAWLADLMTGLAKTKTAVDSKCPWDAATLWGYTQRDADEAKLATPTECMVQEKSQAGLSLIKYQLIRRSGLELAEILELARTQCFSQHLVVTNETGSQDFDGGLEDLRLLGNATAPPFKALTEELCFSLQSFLRLRAKLRWSTKQLDATIFCLRNREMETSLSTNQKDGTAAEGSHLSELPSISPFVIKGIAAIAKLSELSGISASMLLPLWGPIDAYGSDSLLQRQILTRAVRDVDSVFSLPAKGENLTQDGQSTTVGAHREGLCASLKWPDEYLDDLLQAAGLQDAKLSITNLSTLYRYVLLCRILAVAPSQSYQFLSLFFSNHKGDPLASPATTLAAVRDWKSLLDAGWTVESLSTALSSHAAEAAPSGTGLTTTAVILDGAKEIRKSLPFLVAAAPSTQDIADCVARMFDGEEAASVVRFVEGTETFQAVVSLEKQEHLQSLVDESSKPSWPQRLLVTPDPGSGFRAEITLRGVLSTPERDLVKLQLEGTKLPRPKVKDILAKVDGFMGKSQQPWTTICSRIGSAQDGGTRLASSLLDPAKAVEVLPVSSQQDLDSEEAFRIQQELQARERRKAFVHLASPTIVQELLETLITTAAKDLVPELDASLLSILMSRVVHVDTADGESQQSAMEALQHLAETSYAHPDPGETLDVYFTPTTTDLFTLSLGGDATEIESVKLRVNGLDIRFDQTTKKFGSFRMTGGQSYLLEGTFPLVDLLWSTPKVPSSSFSSKMVVPSATAQRASRIESAILRAARICQIMKLTAEELEYISMPKTSRIFDVDLNSPELDDLVRMQRYRRLRDAASRGMAESSLVKLFSWLSSTDQTTTVDQLAARIADTTGWKPGRVAGAIRGKFPGMDDTQRVERMKSLRALFSLQDIIGLDEQFVRVGGANSQLTMTTLFGLAAPRKTLSADDSSYARSLEMRLTPAQREAADDALMQSQRRALVAYLLQQPYVRVDLKVWDADGLFEHFLVDVQMGPQLRTSRVKQAISVIQLFVQRCLLGLEPKVSRDTIPREKWEWIQQYSLWEANRKLFLYPENWLDPGLRDDKSELFRELETSLMQKDLSTNTFLEAIKTYVSGLNEISRLEIVAYLLEQRDNNDIYHLFGRTRTAPYALYYRTATVIRGSAEVPRADVMWRPWVKLDVEIGSVESEWDGKRLDSTGLYILPLIRDGRLYLFTAQIAPKSAHEPLSSTDKFDGLRDRTVNSGSPLKMWEVTLAWTEHSHGSWSPKRVSPGSLGVKDDELSSVTQFRMDPILDGDILSLLISVGKKTKQGTAIGRFVFTGDQVQIRTLDGTQEKGAWKTVQAEEKAWAPSRPAQTLFQRPALELPNGATAEYSEVALPSEDKNKESAQDFRARNIVWFVPPALDTHVRSAKADRSEKPMSLTWTLSPGQIKPRTNTLDKSVWEPKLGGPYTGFAVAARFSDGSSASYFSVPMSNPNHTWWTPSTLRSQMDLAALDHTFSHELMKAAASHVEPLRSVYGALAASSAQRGTETWGARRGVSAHELGQPSALYNWEIGLHAVMLAVDRLYSTQQFEEALELTRLVFDPTAEVPVKHLVKAVKTDTKDPDGNPIYQKEVVVSHLAARADELNNPETTNLQVEEQHASCWRFPPFQDIARQIIKDKGKDSLDMEDMDRLLQPAVMERKSHGALVHATARGRPTAYMKWFIMKYVDILVASGDIHFRRSTLESLPLATQRYVEAAHVLGPPPPRVPQLARRDGRGLTFAELSAEDEEADDTLRLKKGEVRFELDAPFSPELKEGDRKKERIVGFLKTQYFGVPLNPKFGQLRALVNERLFNIRNGLDIQGRPVSYSLIEPLIDPGALMALDRAGFGMSAAAAMVMGDRDSPLPRQRFEVLVQRASELCAELRGLGERILAAVEKKESEAFNVLRVRHTAHIQRMMLDIRETHLEEAQRTIDALNISRETQVAQLAYFLALIGEPASKIPSEKGAWVDIEQDIDVPTTDDLRMSSHEKEEMEKAESAAKLTAIAQGIDTIIAPIFAIPTVSVNASPLGVGTTVQAPGGNTIASMMQAGSAVLKFGAMIQQERGSRAGRKAQLTRQLQDRRFQANIRGREIKGIDKQIEIQKLRVKASMKEIEQQKAEIEESAQIEAWYRTKYTDEQLYSWVEKSLRGLYFQAYTLAMATARRAESALAFERGRSDPILRPGGYWDASRDGLLAADHLYLDLKRLDSLHLESRSHDYEITKTISLRQIDPLALMRLRISGSTTFSLDEALFDMDFPGHYMRRIRSVAVSIPAILGPHGAVNATLSLLQHKYRTSSTVTGLDDYTNPSSSSSFRTDHVPISSVAISTGSRDTGVFDFNFSGPRYMPFEGAGAIATFRLDLPTEVRRFDYETISDVLLHVQYTALEGGACLRAVANESVRAAIRNVAQSESGQKTGLFAMFDLKNDFVNEWYGFSSRLEAAKAKGGASEEVAMMLGDVGERLPFWTRNQGVVEVRGVTLISQDVGFVDGMVLSAVAVGGGTPEAGKVGTWRARTWSGLTVTDLKGWKVTGKSDLLKGDKVENVYMLVRYVLGTSQAGKS</sequence>
<dbReference type="Proteomes" id="UP001281003">
    <property type="component" value="Unassembled WGS sequence"/>
</dbReference>
<proteinExistence type="predicted"/>
<feature type="compositionally biased region" description="Polar residues" evidence="2">
    <location>
        <begin position="450"/>
        <end position="463"/>
    </location>
</feature>
<dbReference type="InterPro" id="IPR041079">
    <property type="entry name" value="Neuraminidase-like"/>
</dbReference>
<evidence type="ECO:0000259" key="5">
    <source>
        <dbReference type="Pfam" id="PF20220"/>
    </source>
</evidence>
<comment type="caution">
    <text evidence="6">The sequence shown here is derived from an EMBL/GenBank/DDBJ whole genome shotgun (WGS) entry which is preliminary data.</text>
</comment>
<evidence type="ECO:0000259" key="3">
    <source>
        <dbReference type="Pfam" id="PF18276"/>
    </source>
</evidence>
<accession>A0AAE0P303</accession>
<feature type="domain" description="Tc toxin complex TcA C-terminal TcB-binding" evidence="3">
    <location>
        <begin position="2679"/>
        <end position="2965"/>
    </location>
</feature>
<dbReference type="Pfam" id="PF18413">
    <property type="entry name" value="Neuraminidase"/>
    <property type="match status" value="1"/>
</dbReference>